<reference evidence="1 2" key="1">
    <citation type="submission" date="2018-01" db="EMBL/GenBank/DDBJ databases">
        <title>Genomic Sequence of Chromobacterium MWU13-2610 from wild cranberry bogs within the Cape Cod National Seashore.</title>
        <authorList>
            <person name="O'Hara-Hanley K."/>
            <person name="Soby S."/>
            <person name="Harrison A."/>
        </authorList>
    </citation>
    <scope>NUCLEOTIDE SEQUENCE [LARGE SCALE GENOMIC DNA]</scope>
    <source>
        <strain evidence="1 2">MWU13-2610</strain>
    </source>
</reference>
<dbReference type="AlphaFoldDB" id="A0A2K4MQU3"/>
<keyword evidence="2" id="KW-1185">Reference proteome</keyword>
<sequence length="190" mass="20555">MISPVAVESLEKICEQALREGCGVGEDSPCVVSPLGEQLPRLDVVGDELMLLNISSYHFRFAMLFQFADDAAMKDRLARWVRSSSPLTAAALRDAHGELANMICGAVNRALCAVFRHVGMSTPLGVGASSLQHLELLNSALRRSWRVDMGGGAHFWLTTCLTLSSGASLDFRYQPPMAAVAESVGELELF</sequence>
<evidence type="ECO:0008006" key="3">
    <source>
        <dbReference type="Google" id="ProtNLM"/>
    </source>
</evidence>
<protein>
    <recommendedName>
        <fullName evidence="3">Chemotaxis phosphatase CheX-like domain-containing protein</fullName>
    </recommendedName>
</protein>
<gene>
    <name evidence="1" type="ORF">C2134_06700</name>
</gene>
<dbReference type="RefSeq" id="WP_103318605.1">
    <property type="nucleotide sequence ID" value="NZ_PPTF01000020.1"/>
</dbReference>
<organism evidence="1 2">
    <name type="scientific">Chromobacterium sinusclupearum</name>
    <dbReference type="NCBI Taxonomy" id="2077146"/>
    <lineage>
        <taxon>Bacteria</taxon>
        <taxon>Pseudomonadati</taxon>
        <taxon>Pseudomonadota</taxon>
        <taxon>Betaproteobacteria</taxon>
        <taxon>Neisseriales</taxon>
        <taxon>Chromobacteriaceae</taxon>
        <taxon>Chromobacterium</taxon>
    </lineage>
</organism>
<name>A0A2K4MQU3_9NEIS</name>
<evidence type="ECO:0000313" key="1">
    <source>
        <dbReference type="EMBL" id="POA99450.1"/>
    </source>
</evidence>
<comment type="caution">
    <text evidence="1">The sequence shown here is derived from an EMBL/GenBank/DDBJ whole genome shotgun (WGS) entry which is preliminary data.</text>
</comment>
<accession>A0A2K4MQU3</accession>
<evidence type="ECO:0000313" key="2">
    <source>
        <dbReference type="Proteomes" id="UP000236416"/>
    </source>
</evidence>
<dbReference type="EMBL" id="PPTF01000020">
    <property type="protein sequence ID" value="POA99450.1"/>
    <property type="molecule type" value="Genomic_DNA"/>
</dbReference>
<proteinExistence type="predicted"/>
<dbReference type="Proteomes" id="UP000236416">
    <property type="component" value="Unassembled WGS sequence"/>
</dbReference>